<feature type="compositionally biased region" description="Low complexity" evidence="1">
    <location>
        <begin position="97"/>
        <end position="110"/>
    </location>
</feature>
<dbReference type="Proteomes" id="UP000053087">
    <property type="component" value="Chromosome"/>
</dbReference>
<feature type="transmembrane region" description="Helical" evidence="2">
    <location>
        <begin position="174"/>
        <end position="200"/>
    </location>
</feature>
<accession>A0A660HQF0</accession>
<sequence>MLDKINIFKLFKEHLETLKKFNSDSYNIEDIVLFLIFPAILAYASMIYNIDLTNNIIIILVTSFSIFAALLFNLLLLIYDIVSKSNGRIVNRNGDGSNESSANPSNNSLNGKEKKKKTLSLKQRLLKETYVNISYNITISIISIIFLLTIYLMFETMETSKEGASVYPTLLHVFKYVIPLLSFFVYYFLIQFMLTLFMILKRIHVLLSKEFE</sequence>
<keyword evidence="4" id="KW-1185">Reference proteome</keyword>
<keyword evidence="2" id="KW-0472">Membrane</keyword>
<feature type="region of interest" description="Disordered" evidence="1">
    <location>
        <begin position="93"/>
        <end position="115"/>
    </location>
</feature>
<dbReference type="EMBL" id="CP032683">
    <property type="protein sequence ID" value="AYK14490.1"/>
    <property type="molecule type" value="Genomic_DNA"/>
</dbReference>
<evidence type="ECO:0000256" key="1">
    <source>
        <dbReference type="SAM" id="MobiDB-lite"/>
    </source>
</evidence>
<feature type="transmembrane region" description="Helical" evidence="2">
    <location>
        <begin position="31"/>
        <end position="50"/>
    </location>
</feature>
<evidence type="ECO:0000256" key="2">
    <source>
        <dbReference type="SAM" id="Phobius"/>
    </source>
</evidence>
<keyword evidence="2" id="KW-0812">Transmembrane</keyword>
<proteinExistence type="predicted"/>
<dbReference type="RefSeq" id="WP_054299161.1">
    <property type="nucleotide sequence ID" value="NZ_CP032683.1"/>
</dbReference>
<keyword evidence="2" id="KW-1133">Transmembrane helix</keyword>
<protein>
    <submittedName>
        <fullName evidence="3">Uncharacterized protein</fullName>
    </submittedName>
</protein>
<dbReference type="KEGG" id="mfz:AOB57_004165"/>
<name>A0A660HQF0_9EURY</name>
<dbReference type="AlphaFoldDB" id="A0A660HQF0"/>
<feature type="transmembrane region" description="Helical" evidence="2">
    <location>
        <begin position="133"/>
        <end position="154"/>
    </location>
</feature>
<evidence type="ECO:0000313" key="4">
    <source>
        <dbReference type="Proteomes" id="UP000053087"/>
    </source>
</evidence>
<reference evidence="3 4" key="1">
    <citation type="journal article" date="2016" name="Int. J. Syst. Evol. Microbiol.">
        <title>Methanosarcina flavescens sp. nov., a methanogenic archaeon isolated from a full-scale anaerobic digester.</title>
        <authorList>
            <person name="Kern T."/>
            <person name="Fischer M.A."/>
            <person name="Deppenmeier U."/>
            <person name="Schmitz R.A."/>
            <person name="Rother M."/>
        </authorList>
    </citation>
    <scope>NUCLEOTIDE SEQUENCE [LARGE SCALE GENOMIC DNA]</scope>
    <source>
        <strain evidence="3 4">E03.2</strain>
    </source>
</reference>
<dbReference type="GeneID" id="53687289"/>
<evidence type="ECO:0000313" key="3">
    <source>
        <dbReference type="EMBL" id="AYK14490.1"/>
    </source>
</evidence>
<feature type="transmembrane region" description="Helical" evidence="2">
    <location>
        <begin position="56"/>
        <end position="79"/>
    </location>
</feature>
<gene>
    <name evidence="3" type="ORF">AOB57_004165</name>
</gene>
<organism evidence="3 4">
    <name type="scientific">Methanosarcina flavescens</name>
    <dbReference type="NCBI Taxonomy" id="1715806"/>
    <lineage>
        <taxon>Archaea</taxon>
        <taxon>Methanobacteriati</taxon>
        <taxon>Methanobacteriota</taxon>
        <taxon>Stenosarchaea group</taxon>
        <taxon>Methanomicrobia</taxon>
        <taxon>Methanosarcinales</taxon>
        <taxon>Methanosarcinaceae</taxon>
        <taxon>Methanosarcina</taxon>
    </lineage>
</organism>